<sequence length="113" mass="13409">MRHIYSPSIDAEVVIEKTDCSHEFLLNENMGFFGSKPSRCHILYLLNTTLLVDKSTTYVHAKYLSLFHDFQRIHTYNYGAATLAHIYYSYIIRSYTIFYYTKPSLHTNQYTKY</sequence>
<dbReference type="AlphaFoldDB" id="A0A445AU54"/>
<evidence type="ECO:0000313" key="2">
    <source>
        <dbReference type="Proteomes" id="UP000289738"/>
    </source>
</evidence>
<evidence type="ECO:0000313" key="1">
    <source>
        <dbReference type="EMBL" id="RYR29968.1"/>
    </source>
</evidence>
<dbReference type="EMBL" id="SDMP01000011">
    <property type="protein sequence ID" value="RYR29968.1"/>
    <property type="molecule type" value="Genomic_DNA"/>
</dbReference>
<protein>
    <recommendedName>
        <fullName evidence="3">Aminotransferase-like plant mobile domain-containing protein</fullName>
    </recommendedName>
</protein>
<reference evidence="1 2" key="1">
    <citation type="submission" date="2019-01" db="EMBL/GenBank/DDBJ databases">
        <title>Sequencing of cultivated peanut Arachis hypogaea provides insights into genome evolution and oil improvement.</title>
        <authorList>
            <person name="Chen X."/>
        </authorList>
    </citation>
    <scope>NUCLEOTIDE SEQUENCE [LARGE SCALE GENOMIC DNA]</scope>
    <source>
        <strain evidence="2">cv. Fuhuasheng</strain>
        <tissue evidence="1">Leaves</tissue>
    </source>
</reference>
<keyword evidence="2" id="KW-1185">Reference proteome</keyword>
<dbReference type="Proteomes" id="UP000289738">
    <property type="component" value="Chromosome B01"/>
</dbReference>
<gene>
    <name evidence="1" type="ORF">Ahy_B01g054687</name>
</gene>
<evidence type="ECO:0008006" key="3">
    <source>
        <dbReference type="Google" id="ProtNLM"/>
    </source>
</evidence>
<proteinExistence type="predicted"/>
<accession>A0A445AU54</accession>
<organism evidence="1 2">
    <name type="scientific">Arachis hypogaea</name>
    <name type="common">Peanut</name>
    <dbReference type="NCBI Taxonomy" id="3818"/>
    <lineage>
        <taxon>Eukaryota</taxon>
        <taxon>Viridiplantae</taxon>
        <taxon>Streptophyta</taxon>
        <taxon>Embryophyta</taxon>
        <taxon>Tracheophyta</taxon>
        <taxon>Spermatophyta</taxon>
        <taxon>Magnoliopsida</taxon>
        <taxon>eudicotyledons</taxon>
        <taxon>Gunneridae</taxon>
        <taxon>Pentapetalae</taxon>
        <taxon>rosids</taxon>
        <taxon>fabids</taxon>
        <taxon>Fabales</taxon>
        <taxon>Fabaceae</taxon>
        <taxon>Papilionoideae</taxon>
        <taxon>50 kb inversion clade</taxon>
        <taxon>dalbergioids sensu lato</taxon>
        <taxon>Dalbergieae</taxon>
        <taxon>Pterocarpus clade</taxon>
        <taxon>Arachis</taxon>
    </lineage>
</organism>
<comment type="caution">
    <text evidence="1">The sequence shown here is derived from an EMBL/GenBank/DDBJ whole genome shotgun (WGS) entry which is preliminary data.</text>
</comment>
<name>A0A445AU54_ARAHY</name>